<dbReference type="InterPro" id="IPR036259">
    <property type="entry name" value="MFS_trans_sf"/>
</dbReference>
<evidence type="ECO:0000256" key="3">
    <source>
        <dbReference type="ARBA" id="ARBA00022692"/>
    </source>
</evidence>
<organism evidence="7 8">
    <name type="scientific">Phytophthora megakarya</name>
    <dbReference type="NCBI Taxonomy" id="4795"/>
    <lineage>
        <taxon>Eukaryota</taxon>
        <taxon>Sar</taxon>
        <taxon>Stramenopiles</taxon>
        <taxon>Oomycota</taxon>
        <taxon>Peronosporomycetes</taxon>
        <taxon>Peronosporales</taxon>
        <taxon>Peronosporaceae</taxon>
        <taxon>Phytophthora</taxon>
    </lineage>
</organism>
<dbReference type="SUPFAM" id="SSF103473">
    <property type="entry name" value="MFS general substrate transporter"/>
    <property type="match status" value="2"/>
</dbReference>
<evidence type="ECO:0000256" key="5">
    <source>
        <dbReference type="ARBA" id="ARBA00023136"/>
    </source>
</evidence>
<evidence type="ECO:0000256" key="4">
    <source>
        <dbReference type="ARBA" id="ARBA00022989"/>
    </source>
</evidence>
<dbReference type="OrthoDB" id="4139357at2759"/>
<keyword evidence="3 6" id="KW-0812">Transmembrane</keyword>
<dbReference type="AlphaFoldDB" id="A0A225WY07"/>
<dbReference type="GO" id="GO:0016020">
    <property type="term" value="C:membrane"/>
    <property type="evidence" value="ECO:0007669"/>
    <property type="project" value="UniProtKB-SubCell"/>
</dbReference>
<evidence type="ECO:0000256" key="2">
    <source>
        <dbReference type="ARBA" id="ARBA00022448"/>
    </source>
</evidence>
<sequence>MTLSQDCHVITARVVAGIRLGGELPAATVLVQELAPRPMRGRMVALLEAFTGIGGVLGVGLAFGLAPQIGWRATHLIVCVCQSAALRDPGISTSTCSYNIDVPVSSTKDYIDSVDIVGKCFGCGFNIFSRRSTMVLRGAVQATGCIFASLVLDDDSRTQVLACFATLAAVVAVLTSHAPWNGPFVVVETCTVSALLAASWSCILVHTPSNFATEIRGRGVGYAFGFSRLGATVGSLLYPHTFNILAREDQDYSYSQKATGAFDDEDIPLVLSTSSKFLCMTAAYNSQE</sequence>
<dbReference type="InterPro" id="IPR011701">
    <property type="entry name" value="MFS"/>
</dbReference>
<dbReference type="PANTHER" id="PTHR23511:SF5">
    <property type="entry name" value="MAJOR FACILITATOR-TYPE TRANSPORTER HXNZ-RELATED"/>
    <property type="match status" value="1"/>
</dbReference>
<dbReference type="InterPro" id="IPR005829">
    <property type="entry name" value="Sugar_transporter_CS"/>
</dbReference>
<name>A0A225WY07_9STRA</name>
<dbReference type="Proteomes" id="UP000198211">
    <property type="component" value="Unassembled WGS sequence"/>
</dbReference>
<keyword evidence="8" id="KW-1185">Reference proteome</keyword>
<dbReference type="EMBL" id="NBNE01000119">
    <property type="protein sequence ID" value="OWZ22655.1"/>
    <property type="molecule type" value="Genomic_DNA"/>
</dbReference>
<dbReference type="Gene3D" id="1.20.1250.20">
    <property type="entry name" value="MFS general substrate transporter like domains"/>
    <property type="match status" value="2"/>
</dbReference>
<evidence type="ECO:0000313" key="7">
    <source>
        <dbReference type="EMBL" id="OWZ22655.1"/>
    </source>
</evidence>
<dbReference type="Pfam" id="PF07690">
    <property type="entry name" value="MFS_1"/>
    <property type="match status" value="1"/>
</dbReference>
<evidence type="ECO:0000256" key="1">
    <source>
        <dbReference type="ARBA" id="ARBA00004141"/>
    </source>
</evidence>
<feature type="transmembrane region" description="Helical" evidence="6">
    <location>
        <begin position="44"/>
        <end position="66"/>
    </location>
</feature>
<proteinExistence type="predicted"/>
<gene>
    <name evidence="7" type="ORF">PHMEG_0002599</name>
</gene>
<accession>A0A225WY07</accession>
<evidence type="ECO:0000313" key="8">
    <source>
        <dbReference type="Proteomes" id="UP000198211"/>
    </source>
</evidence>
<dbReference type="PANTHER" id="PTHR23511">
    <property type="entry name" value="SYNAPTIC VESICLE GLYCOPROTEIN 2"/>
    <property type="match status" value="1"/>
</dbReference>
<comment type="caution">
    <text evidence="7">The sequence shown here is derived from an EMBL/GenBank/DDBJ whole genome shotgun (WGS) entry which is preliminary data.</text>
</comment>
<dbReference type="GO" id="GO:0022857">
    <property type="term" value="F:transmembrane transporter activity"/>
    <property type="evidence" value="ECO:0007669"/>
    <property type="project" value="InterPro"/>
</dbReference>
<keyword evidence="2" id="KW-0813">Transport</keyword>
<reference evidence="8" key="1">
    <citation type="submission" date="2017-03" db="EMBL/GenBank/DDBJ databases">
        <title>Phytopthora megakarya and P. palmivora, two closely related causual agents of cacao black pod achieved similar genome size and gene model numbers by different mechanisms.</title>
        <authorList>
            <person name="Ali S."/>
            <person name="Shao J."/>
            <person name="Larry D.J."/>
            <person name="Kronmiller B."/>
            <person name="Shen D."/>
            <person name="Strem M.D."/>
            <person name="Melnick R.L."/>
            <person name="Guiltinan M.J."/>
            <person name="Tyler B.M."/>
            <person name="Meinhardt L.W."/>
            <person name="Bailey B.A."/>
        </authorList>
    </citation>
    <scope>NUCLEOTIDE SEQUENCE [LARGE SCALE GENOMIC DNA]</scope>
    <source>
        <strain evidence="8">zdho120</strain>
    </source>
</reference>
<keyword evidence="4 6" id="KW-1133">Transmembrane helix</keyword>
<keyword evidence="5 6" id="KW-0472">Membrane</keyword>
<protein>
    <submittedName>
        <fullName evidence="7">Major Facilitator Superfamily (MFS) transporter</fullName>
    </submittedName>
</protein>
<evidence type="ECO:0000256" key="6">
    <source>
        <dbReference type="SAM" id="Phobius"/>
    </source>
</evidence>
<comment type="subcellular location">
    <subcellularLocation>
        <location evidence="1">Membrane</location>
        <topology evidence="1">Multi-pass membrane protein</topology>
    </subcellularLocation>
</comment>
<dbReference type="PROSITE" id="PS00217">
    <property type="entry name" value="SUGAR_TRANSPORT_2"/>
    <property type="match status" value="1"/>
</dbReference>